<evidence type="ECO:0000256" key="2">
    <source>
        <dbReference type="ARBA" id="ARBA00022771"/>
    </source>
</evidence>
<feature type="region of interest" description="Disordered" evidence="6">
    <location>
        <begin position="544"/>
        <end position="574"/>
    </location>
</feature>
<reference evidence="9 10" key="1">
    <citation type="submission" date="2015-12" db="EMBL/GenBank/DDBJ databases">
        <title>The genome of Folsomia candida.</title>
        <authorList>
            <person name="Faddeeva A."/>
            <person name="Derks M.F."/>
            <person name="Anvar Y."/>
            <person name="Smit S."/>
            <person name="Van Straalen N."/>
            <person name="Roelofs D."/>
        </authorList>
    </citation>
    <scope>NUCLEOTIDE SEQUENCE [LARGE SCALE GENOMIC DNA]</scope>
    <source>
        <strain evidence="9 10">VU population</strain>
        <tissue evidence="9">Whole body</tissue>
    </source>
</reference>
<dbReference type="GO" id="GO:0005737">
    <property type="term" value="C:cytoplasm"/>
    <property type="evidence" value="ECO:0007669"/>
    <property type="project" value="TreeGrafter"/>
</dbReference>
<dbReference type="PROSITE" id="PS50157">
    <property type="entry name" value="ZINC_FINGER_C2H2_2"/>
    <property type="match status" value="2"/>
</dbReference>
<dbReference type="SUPFAM" id="SSF57667">
    <property type="entry name" value="beta-beta-alpha zinc fingers"/>
    <property type="match status" value="1"/>
</dbReference>
<keyword evidence="1" id="KW-0479">Metal-binding</keyword>
<dbReference type="Pfam" id="PF00226">
    <property type="entry name" value="DnaJ"/>
    <property type="match status" value="1"/>
</dbReference>
<gene>
    <name evidence="9" type="ORF">Fcan01_19710</name>
</gene>
<dbReference type="SMART" id="SM00355">
    <property type="entry name" value="ZnF_C2H2"/>
    <property type="match status" value="2"/>
</dbReference>
<dbReference type="InterPro" id="IPR054076">
    <property type="entry name" value="ZUO1-like_ZHD"/>
</dbReference>
<comment type="caution">
    <text evidence="9">The sequence shown here is derived from an EMBL/GenBank/DDBJ whole genome shotgun (WGS) entry which is preliminary data.</text>
</comment>
<dbReference type="OMA" id="RANHEES"/>
<evidence type="ECO:0000256" key="4">
    <source>
        <dbReference type="PROSITE-ProRule" id="PRU00042"/>
    </source>
</evidence>
<feature type="compositionally biased region" description="Basic residues" evidence="6">
    <location>
        <begin position="564"/>
        <end position="574"/>
    </location>
</feature>
<dbReference type="InterPro" id="IPR018253">
    <property type="entry name" value="DnaJ_domain_CS"/>
</dbReference>
<dbReference type="InterPro" id="IPR022755">
    <property type="entry name" value="Znf_C2H2_jaz"/>
</dbReference>
<dbReference type="InterPro" id="IPR013087">
    <property type="entry name" value="Znf_C2H2_type"/>
</dbReference>
<dbReference type="InterPro" id="IPR001623">
    <property type="entry name" value="DnaJ_domain"/>
</dbReference>
<feature type="compositionally biased region" description="Acidic residues" evidence="6">
    <location>
        <begin position="405"/>
        <end position="418"/>
    </location>
</feature>
<dbReference type="AlphaFoldDB" id="A0A226DJH9"/>
<feature type="domain" description="C2H2-type" evidence="8">
    <location>
        <begin position="518"/>
        <end position="543"/>
    </location>
</feature>
<dbReference type="PRINTS" id="PR00625">
    <property type="entry name" value="JDOMAIN"/>
</dbReference>
<dbReference type="Pfam" id="PF21884">
    <property type="entry name" value="ZUO1-like_ZHD"/>
    <property type="match status" value="1"/>
</dbReference>
<accession>A0A226DJH9</accession>
<keyword evidence="3" id="KW-0862">Zinc</keyword>
<evidence type="ECO:0000259" key="8">
    <source>
        <dbReference type="PROSITE" id="PS50157"/>
    </source>
</evidence>
<dbReference type="InterPro" id="IPR036869">
    <property type="entry name" value="J_dom_sf"/>
</dbReference>
<sequence length="574" mass="66063">MPPLKKCYYEVLGVERNAGDDEIKKSFRKLALQLHPDKNPDRADEAKAEFQVLQQAYEVLSNPQERSWYDLHRQAVLREGLDPDFDDFNIDLMAYCTSSCYKGFGDDDEGFYAVYRNLFAKLTTEELEAGWADEHDDDIPNFGDSQSSYEEVVGTFYGFWESFCTMKSFAWNDEYDTRRAECRRIARLMDKENKKIRTDGKKAWNREVRALVDFVKRKDKRVQAWKALQEVRLKEKEEEISKKAKEAKSKRLAERKKLLESVKSHKAKNESLHQPVLREMEQWMSNEFGEQLSGDSDEEAPTCFHCAACNKSFRTEKAFTNHEKSKKHLQEVEKLRELMKEEDELFQDSETEDVEDEGNAEEEEEHDVDDGPEEHVVDETTKKVEDLHIKNDSKDQQESAKSENESEEEKVDEEDDDDLLQKQFLARATKKKNGRNPVFFTNEDSDNELAPPINTLLSSDEDDKPKKKPNSKKAKKPKKPKATNPANATTTANSAEAAPVIPKPTVDNSDGFFNSSDLTCIICNEKFSSRSQLFRHIKATGHAVPLEVSKKVKEAPLPGEKVSKKQRRGKKTAE</sequence>
<dbReference type="CDD" id="cd06257">
    <property type="entry name" value="DnaJ"/>
    <property type="match status" value="1"/>
</dbReference>
<evidence type="ECO:0000313" key="10">
    <source>
        <dbReference type="Proteomes" id="UP000198287"/>
    </source>
</evidence>
<dbReference type="STRING" id="158441.A0A226DJH9"/>
<dbReference type="Pfam" id="PF12171">
    <property type="entry name" value="zf-C2H2_jaz"/>
    <property type="match status" value="1"/>
</dbReference>
<dbReference type="Gene3D" id="1.10.287.110">
    <property type="entry name" value="DnaJ domain"/>
    <property type="match status" value="1"/>
</dbReference>
<dbReference type="EMBL" id="LNIX01000017">
    <property type="protein sequence ID" value="OXA45692.1"/>
    <property type="molecule type" value="Genomic_DNA"/>
</dbReference>
<dbReference type="Proteomes" id="UP000198287">
    <property type="component" value="Unassembled WGS sequence"/>
</dbReference>
<dbReference type="SMART" id="SM00271">
    <property type="entry name" value="DnaJ"/>
    <property type="match status" value="1"/>
</dbReference>
<evidence type="ECO:0000256" key="6">
    <source>
        <dbReference type="SAM" id="MobiDB-lite"/>
    </source>
</evidence>
<organism evidence="9 10">
    <name type="scientific">Folsomia candida</name>
    <name type="common">Springtail</name>
    <dbReference type="NCBI Taxonomy" id="158441"/>
    <lineage>
        <taxon>Eukaryota</taxon>
        <taxon>Metazoa</taxon>
        <taxon>Ecdysozoa</taxon>
        <taxon>Arthropoda</taxon>
        <taxon>Hexapoda</taxon>
        <taxon>Collembola</taxon>
        <taxon>Entomobryomorpha</taxon>
        <taxon>Isotomoidea</taxon>
        <taxon>Isotomidae</taxon>
        <taxon>Proisotominae</taxon>
        <taxon>Folsomia</taxon>
    </lineage>
</organism>
<feature type="compositionally biased region" description="Basic and acidic residues" evidence="6">
    <location>
        <begin position="373"/>
        <end position="404"/>
    </location>
</feature>
<protein>
    <submittedName>
        <fullName evidence="9">DnaJ subfamily C member 21</fullName>
    </submittedName>
</protein>
<keyword evidence="2 4" id="KW-0863">Zinc-finger</keyword>
<dbReference type="InterPro" id="IPR036236">
    <property type="entry name" value="Znf_C2H2_sf"/>
</dbReference>
<evidence type="ECO:0000313" key="9">
    <source>
        <dbReference type="EMBL" id="OXA45692.1"/>
    </source>
</evidence>
<name>A0A226DJH9_FOLCA</name>
<keyword evidence="5" id="KW-0175">Coiled coil</keyword>
<feature type="compositionally biased region" description="Low complexity" evidence="6">
    <location>
        <begin position="482"/>
        <end position="499"/>
    </location>
</feature>
<proteinExistence type="predicted"/>
<evidence type="ECO:0000256" key="1">
    <source>
        <dbReference type="ARBA" id="ARBA00022723"/>
    </source>
</evidence>
<dbReference type="GO" id="GO:0008270">
    <property type="term" value="F:zinc ion binding"/>
    <property type="evidence" value="ECO:0007669"/>
    <property type="project" value="UniProtKB-KW"/>
</dbReference>
<evidence type="ECO:0000256" key="5">
    <source>
        <dbReference type="SAM" id="Coils"/>
    </source>
</evidence>
<dbReference type="SMART" id="SM00451">
    <property type="entry name" value="ZnF_U1"/>
    <property type="match status" value="2"/>
</dbReference>
<feature type="coiled-coil region" evidence="5">
    <location>
        <begin position="226"/>
        <end position="253"/>
    </location>
</feature>
<dbReference type="Gene3D" id="3.30.160.60">
    <property type="entry name" value="Classic Zinc Finger"/>
    <property type="match status" value="1"/>
</dbReference>
<dbReference type="SUPFAM" id="SSF46565">
    <property type="entry name" value="Chaperone J-domain"/>
    <property type="match status" value="1"/>
</dbReference>
<dbReference type="InterPro" id="IPR003604">
    <property type="entry name" value="Matrin/U1-like-C_Znf_C2H2"/>
</dbReference>
<dbReference type="PANTHER" id="PTHR44029:SF1">
    <property type="entry name" value="DNAJ HOMOLOG SUBFAMILY C MEMBER 21"/>
    <property type="match status" value="1"/>
</dbReference>
<feature type="domain" description="J" evidence="7">
    <location>
        <begin position="7"/>
        <end position="73"/>
    </location>
</feature>
<feature type="compositionally biased region" description="Basic residues" evidence="6">
    <location>
        <begin position="466"/>
        <end position="481"/>
    </location>
</feature>
<evidence type="ECO:0000259" key="7">
    <source>
        <dbReference type="PROSITE" id="PS50076"/>
    </source>
</evidence>
<dbReference type="GO" id="GO:0003676">
    <property type="term" value="F:nucleic acid binding"/>
    <property type="evidence" value="ECO:0007669"/>
    <property type="project" value="InterPro"/>
</dbReference>
<feature type="compositionally biased region" description="Acidic residues" evidence="6">
    <location>
        <begin position="340"/>
        <end position="372"/>
    </location>
</feature>
<dbReference type="PANTHER" id="PTHR44029">
    <property type="entry name" value="DNAJ HOMOLOG SUBFAMILY C MEMBER 21"/>
    <property type="match status" value="1"/>
</dbReference>
<dbReference type="InterPro" id="IPR051964">
    <property type="entry name" value="Chaperone_stress_response"/>
</dbReference>
<dbReference type="PROSITE" id="PS00636">
    <property type="entry name" value="DNAJ_1"/>
    <property type="match status" value="1"/>
</dbReference>
<keyword evidence="10" id="KW-1185">Reference proteome</keyword>
<feature type="region of interest" description="Disordered" evidence="6">
    <location>
        <begin position="338"/>
        <end position="509"/>
    </location>
</feature>
<dbReference type="OrthoDB" id="552049at2759"/>
<dbReference type="PROSITE" id="PS50076">
    <property type="entry name" value="DNAJ_2"/>
    <property type="match status" value="1"/>
</dbReference>
<evidence type="ECO:0000256" key="3">
    <source>
        <dbReference type="ARBA" id="ARBA00022833"/>
    </source>
</evidence>
<feature type="domain" description="C2H2-type" evidence="8">
    <location>
        <begin position="304"/>
        <end position="333"/>
    </location>
</feature>
<dbReference type="PROSITE" id="PS00028">
    <property type="entry name" value="ZINC_FINGER_C2H2_1"/>
    <property type="match status" value="2"/>
</dbReference>